<gene>
    <name evidence="4" type="ORF">SAMN05428963_10294</name>
</gene>
<feature type="domain" description="TadE-like" evidence="3">
    <location>
        <begin position="16"/>
        <end position="57"/>
    </location>
</feature>
<evidence type="ECO:0000256" key="1">
    <source>
        <dbReference type="SAM" id="MobiDB-lite"/>
    </source>
</evidence>
<dbReference type="InterPro" id="IPR012495">
    <property type="entry name" value="TadE-like_dom"/>
</dbReference>
<accession>A0A1T4MFA8</accession>
<proteinExistence type="predicted"/>
<organism evidence="4 5">
    <name type="scientific">Consotaella salsifontis</name>
    <dbReference type="NCBI Taxonomy" id="1365950"/>
    <lineage>
        <taxon>Bacteria</taxon>
        <taxon>Pseudomonadati</taxon>
        <taxon>Pseudomonadota</taxon>
        <taxon>Alphaproteobacteria</taxon>
        <taxon>Hyphomicrobiales</taxon>
        <taxon>Aurantimonadaceae</taxon>
        <taxon>Consotaella</taxon>
    </lineage>
</organism>
<evidence type="ECO:0000256" key="2">
    <source>
        <dbReference type="SAM" id="Phobius"/>
    </source>
</evidence>
<dbReference type="Pfam" id="PF07811">
    <property type="entry name" value="TadE"/>
    <property type="match status" value="1"/>
</dbReference>
<dbReference type="Proteomes" id="UP000190135">
    <property type="component" value="Unassembled WGS sequence"/>
</dbReference>
<protein>
    <submittedName>
        <fullName evidence="4">TadE-like protein</fullName>
    </submittedName>
</protein>
<keyword evidence="2" id="KW-0812">Transmembrane</keyword>
<dbReference type="STRING" id="1365950.SAMN05428963_10294"/>
<dbReference type="AlphaFoldDB" id="A0A1T4MFA8"/>
<keyword evidence="2" id="KW-0472">Membrane</keyword>
<name>A0A1T4MFA8_9HYPH</name>
<sequence length="85" mass="9254">MSVRSRIKGVGRDRGGAAALEFALVAPIFFALVFSIFEAGWLMTQSMMLDQAVEGTVRLLRLGKLGNPSQKSVKKGDMRRSPDPS</sequence>
<evidence type="ECO:0000259" key="3">
    <source>
        <dbReference type="Pfam" id="PF07811"/>
    </source>
</evidence>
<feature type="region of interest" description="Disordered" evidence="1">
    <location>
        <begin position="66"/>
        <end position="85"/>
    </location>
</feature>
<evidence type="ECO:0000313" key="4">
    <source>
        <dbReference type="EMBL" id="SJZ65603.1"/>
    </source>
</evidence>
<feature type="transmembrane region" description="Helical" evidence="2">
    <location>
        <begin position="20"/>
        <end position="43"/>
    </location>
</feature>
<reference evidence="4 5" key="1">
    <citation type="submission" date="2017-02" db="EMBL/GenBank/DDBJ databases">
        <authorList>
            <person name="Peterson S.W."/>
        </authorList>
    </citation>
    <scope>NUCLEOTIDE SEQUENCE [LARGE SCALE GENOMIC DNA]</scope>
    <source>
        <strain evidence="4 5">USBA 369</strain>
    </source>
</reference>
<dbReference type="RefSeq" id="WP_078706800.1">
    <property type="nucleotide sequence ID" value="NZ_FUXL01000002.1"/>
</dbReference>
<dbReference type="EMBL" id="FUXL01000002">
    <property type="protein sequence ID" value="SJZ65603.1"/>
    <property type="molecule type" value="Genomic_DNA"/>
</dbReference>
<feature type="compositionally biased region" description="Basic and acidic residues" evidence="1">
    <location>
        <begin position="74"/>
        <end position="85"/>
    </location>
</feature>
<evidence type="ECO:0000313" key="5">
    <source>
        <dbReference type="Proteomes" id="UP000190135"/>
    </source>
</evidence>
<keyword evidence="2" id="KW-1133">Transmembrane helix</keyword>
<keyword evidence="5" id="KW-1185">Reference proteome</keyword>
<dbReference type="OrthoDB" id="7907064at2"/>